<evidence type="ECO:0000259" key="1">
    <source>
        <dbReference type="PROSITE" id="PS50995"/>
    </source>
</evidence>
<dbReference type="EMBL" id="HG938356">
    <property type="protein sequence ID" value="CDN57588.1"/>
    <property type="molecule type" value="Genomic_DNA"/>
</dbReference>
<dbReference type="GO" id="GO:0006950">
    <property type="term" value="P:response to stress"/>
    <property type="evidence" value="ECO:0007669"/>
    <property type="project" value="TreeGrafter"/>
</dbReference>
<organism evidence="2 3">
    <name type="scientific">Neorhizobium galegae bv. officinalis bv. officinalis str. HAMBI 1141</name>
    <dbReference type="NCBI Taxonomy" id="1028801"/>
    <lineage>
        <taxon>Bacteria</taxon>
        <taxon>Pseudomonadati</taxon>
        <taxon>Pseudomonadota</taxon>
        <taxon>Alphaproteobacteria</taxon>
        <taxon>Hyphomicrobiales</taxon>
        <taxon>Rhizobiaceae</taxon>
        <taxon>Rhizobium/Agrobacterium group</taxon>
        <taxon>Neorhizobium</taxon>
    </lineage>
</organism>
<gene>
    <name evidence="2" type="primary">hpaR</name>
    <name evidence="2" type="ORF">RG1141_PA07560</name>
</gene>
<reference evidence="3" key="1">
    <citation type="journal article" date="2014" name="BMC Genomics">
        <title>Genome sequencing of two Neorhizobium galegae strains reveals a noeT gene responsible for the unusual acetylation of the nodulation factors.</title>
        <authorList>
            <person name="Osterman J."/>
            <person name="Marsh J."/>
            <person name="Laine P.K."/>
            <person name="Zeng Z."/>
            <person name="Alatalo E."/>
            <person name="Sullivan J.T."/>
            <person name="Young J.P."/>
            <person name="Thomas-Oates J."/>
            <person name="Paulin L."/>
            <person name="Lindstrom K."/>
        </authorList>
    </citation>
    <scope>NUCLEOTIDE SEQUENCE [LARGE SCALE GENOMIC DNA]</scope>
    <source>
        <strain evidence="3">HAMBI 1141</strain>
        <plasmid evidence="3">II</plasmid>
    </source>
</reference>
<dbReference type="Gene3D" id="1.10.10.10">
    <property type="entry name" value="Winged helix-like DNA-binding domain superfamily/Winged helix DNA-binding domain"/>
    <property type="match status" value="1"/>
</dbReference>
<dbReference type="PANTHER" id="PTHR33164:SF13">
    <property type="entry name" value="4-HYDROXYPHENYLACETATE CATABOLISM PROTEIN"/>
    <property type="match status" value="1"/>
</dbReference>
<geneLocation type="plasmid" evidence="3">
    <name>II</name>
</geneLocation>
<dbReference type="GO" id="GO:0045892">
    <property type="term" value="P:negative regulation of DNA-templated transcription"/>
    <property type="evidence" value="ECO:0007669"/>
    <property type="project" value="InterPro"/>
</dbReference>
<dbReference type="SUPFAM" id="SSF46785">
    <property type="entry name" value="Winged helix' DNA-binding domain"/>
    <property type="match status" value="1"/>
</dbReference>
<dbReference type="HOGENOM" id="CLU_083287_8_1_5"/>
<proteinExistence type="predicted"/>
<dbReference type="InterPro" id="IPR036388">
    <property type="entry name" value="WH-like_DNA-bd_sf"/>
</dbReference>
<dbReference type="eggNOG" id="COG1846">
    <property type="taxonomic scope" value="Bacteria"/>
</dbReference>
<dbReference type="GO" id="GO:0003677">
    <property type="term" value="F:DNA binding"/>
    <property type="evidence" value="ECO:0007669"/>
    <property type="project" value="InterPro"/>
</dbReference>
<protein>
    <submittedName>
        <fullName evidence="2">Homoprotocatechuate degradation operon regulator, HpaR</fullName>
    </submittedName>
</protein>
<evidence type="ECO:0000313" key="3">
    <source>
        <dbReference type="Proteomes" id="UP000028186"/>
    </source>
</evidence>
<keyword evidence="2" id="KW-0614">Plasmid</keyword>
<dbReference type="InterPro" id="IPR036390">
    <property type="entry name" value="WH_DNA-bd_sf"/>
</dbReference>
<dbReference type="Pfam" id="PF01047">
    <property type="entry name" value="MarR"/>
    <property type="match status" value="1"/>
</dbReference>
<dbReference type="PRINTS" id="PR00598">
    <property type="entry name" value="HTHMARR"/>
</dbReference>
<dbReference type="AlphaFoldDB" id="A0A068TGT8"/>
<dbReference type="InterPro" id="IPR039422">
    <property type="entry name" value="MarR/SlyA-like"/>
</dbReference>
<dbReference type="KEGG" id="ngl:RG1141_PA07560"/>
<dbReference type="InterPro" id="IPR012712">
    <property type="entry name" value="HpaR/FarR"/>
</dbReference>
<sequence length="123" mass="13950">MGHFRPMLAQHNVTEQQWRVLRLLSERGQIDATELAQGAALLAPSLTRMIKALEDRKLIRTTKDAADGRRLLVRIDDAGAELLEEVRPESLKIYEELELRIGHDKIEALIALLNEVTDKATTR</sequence>
<dbReference type="InterPro" id="IPR000835">
    <property type="entry name" value="HTH_MarR-typ"/>
</dbReference>
<evidence type="ECO:0000313" key="2">
    <source>
        <dbReference type="EMBL" id="CDN57588.1"/>
    </source>
</evidence>
<name>A0A068TGT8_NEOGA</name>
<dbReference type="Proteomes" id="UP000028186">
    <property type="component" value="Plasmid pHAMBI1141a"/>
</dbReference>
<dbReference type="SMART" id="SM00347">
    <property type="entry name" value="HTH_MARR"/>
    <property type="match status" value="1"/>
</dbReference>
<dbReference type="GO" id="GO:0003700">
    <property type="term" value="F:DNA-binding transcription factor activity"/>
    <property type="evidence" value="ECO:0007669"/>
    <property type="project" value="InterPro"/>
</dbReference>
<dbReference type="NCBIfam" id="TIGR02337">
    <property type="entry name" value="HpaR"/>
    <property type="match status" value="1"/>
</dbReference>
<feature type="domain" description="HTH marR-type" evidence="1">
    <location>
        <begin position="1"/>
        <end position="118"/>
    </location>
</feature>
<dbReference type="PATRIC" id="fig|1028801.3.peg.5357"/>
<dbReference type="PANTHER" id="PTHR33164">
    <property type="entry name" value="TRANSCRIPTIONAL REGULATOR, MARR FAMILY"/>
    <property type="match status" value="1"/>
</dbReference>
<dbReference type="RefSeq" id="WP_244447609.1">
    <property type="nucleotide sequence ID" value="NZ_HG938356.1"/>
</dbReference>
<dbReference type="PROSITE" id="PS50995">
    <property type="entry name" value="HTH_MARR_2"/>
    <property type="match status" value="1"/>
</dbReference>
<accession>A0A068TGT8</accession>